<dbReference type="InterPro" id="IPR003103">
    <property type="entry name" value="BAG_domain"/>
</dbReference>
<proteinExistence type="predicted"/>
<dbReference type="SMART" id="SM00264">
    <property type="entry name" value="BAG"/>
    <property type="match status" value="1"/>
</dbReference>
<evidence type="ECO:0000313" key="1">
    <source>
        <dbReference type="EMBL" id="EKC35341.1"/>
    </source>
</evidence>
<dbReference type="GO" id="GO:0050821">
    <property type="term" value="P:protein stabilization"/>
    <property type="evidence" value="ECO:0007669"/>
    <property type="project" value="TreeGrafter"/>
</dbReference>
<dbReference type="PROSITE" id="PS50053">
    <property type="entry name" value="UBIQUITIN_2"/>
    <property type="match status" value="1"/>
</dbReference>
<accession>K1RLU2</accession>
<name>K1RLU2_MAGGI</name>
<dbReference type="Pfam" id="PF02179">
    <property type="entry name" value="BAG"/>
    <property type="match status" value="1"/>
</dbReference>
<dbReference type="Gene3D" id="3.10.20.90">
    <property type="entry name" value="Phosphatidylinositol 3-kinase Catalytic Subunit, Chain A, domain 1"/>
    <property type="match status" value="1"/>
</dbReference>
<dbReference type="InterPro" id="IPR039773">
    <property type="entry name" value="BAG_chaperone_regulator"/>
</dbReference>
<organism evidence="1">
    <name type="scientific">Magallana gigas</name>
    <name type="common">Pacific oyster</name>
    <name type="synonym">Crassostrea gigas</name>
    <dbReference type="NCBI Taxonomy" id="29159"/>
    <lineage>
        <taxon>Eukaryota</taxon>
        <taxon>Metazoa</taxon>
        <taxon>Spiralia</taxon>
        <taxon>Lophotrochozoa</taxon>
        <taxon>Mollusca</taxon>
        <taxon>Bivalvia</taxon>
        <taxon>Autobranchia</taxon>
        <taxon>Pteriomorphia</taxon>
        <taxon>Ostreida</taxon>
        <taxon>Ostreoidea</taxon>
        <taxon>Ostreidae</taxon>
        <taxon>Magallana</taxon>
    </lineage>
</organism>
<dbReference type="PANTHER" id="PTHR12329">
    <property type="entry name" value="BCL2-ASSOCIATED ATHANOGENE"/>
    <property type="match status" value="1"/>
</dbReference>
<dbReference type="GO" id="GO:0005829">
    <property type="term" value="C:cytosol"/>
    <property type="evidence" value="ECO:0007669"/>
    <property type="project" value="TreeGrafter"/>
</dbReference>
<sequence length="223" mass="24808">MAAAKAKNMKLQVKHGSKVHEVRLQAEQGNVLTVQDLVKKIYEVTEIPPANQKILYKGKTLNKDLDVFLTDTGLTDNAKVMLLGKKPDPVDDKEMGKLHNIEQSLKKEEEKLSEITYELDGVHRGFLEDSLKRPALQKSRKRIAHSTEQYMKLLEALDGLNLDPSNSGGRAKRKSLVDRIHTLLDRCDGLAKGIDDMLARSAAASTHYNAKITISSLIIITGI</sequence>
<dbReference type="GO" id="GO:0000774">
    <property type="term" value="F:adenyl-nucleotide exchange factor activity"/>
    <property type="evidence" value="ECO:0007669"/>
    <property type="project" value="TreeGrafter"/>
</dbReference>
<dbReference type="SUPFAM" id="SSF54236">
    <property type="entry name" value="Ubiquitin-like"/>
    <property type="match status" value="1"/>
</dbReference>
<dbReference type="PROSITE" id="PS51035">
    <property type="entry name" value="BAG"/>
    <property type="match status" value="1"/>
</dbReference>
<dbReference type="InterPro" id="IPR029071">
    <property type="entry name" value="Ubiquitin-like_domsf"/>
</dbReference>
<dbReference type="HOGENOM" id="CLU_055378_1_0_1"/>
<dbReference type="PANTHER" id="PTHR12329:SF16">
    <property type="entry name" value="BAG FAMILY MOLECULAR CHAPERONE REGULATOR 1"/>
    <property type="match status" value="1"/>
</dbReference>
<dbReference type="GO" id="GO:0051087">
    <property type="term" value="F:protein-folding chaperone binding"/>
    <property type="evidence" value="ECO:0007669"/>
    <property type="project" value="InterPro"/>
</dbReference>
<gene>
    <name evidence="1" type="ORF">CGI_10012480</name>
</gene>
<dbReference type="Pfam" id="PF00240">
    <property type="entry name" value="ubiquitin"/>
    <property type="match status" value="1"/>
</dbReference>
<dbReference type="InterPro" id="IPR036533">
    <property type="entry name" value="BAG_dom_sf"/>
</dbReference>
<dbReference type="GO" id="GO:0005634">
    <property type="term" value="C:nucleus"/>
    <property type="evidence" value="ECO:0007669"/>
    <property type="project" value="TreeGrafter"/>
</dbReference>
<dbReference type="SUPFAM" id="SSF63491">
    <property type="entry name" value="BAG domain"/>
    <property type="match status" value="1"/>
</dbReference>
<dbReference type="GO" id="GO:0016020">
    <property type="term" value="C:membrane"/>
    <property type="evidence" value="ECO:0007669"/>
    <property type="project" value="TreeGrafter"/>
</dbReference>
<dbReference type="InterPro" id="IPR000626">
    <property type="entry name" value="Ubiquitin-like_dom"/>
</dbReference>
<protein>
    <submittedName>
        <fullName evidence="1">BAG family molecular chaperone regulator 1</fullName>
    </submittedName>
</protein>
<reference evidence="1" key="1">
    <citation type="journal article" date="2012" name="Nature">
        <title>The oyster genome reveals stress adaptation and complexity of shell formation.</title>
        <authorList>
            <person name="Zhang G."/>
            <person name="Fang X."/>
            <person name="Guo X."/>
            <person name="Li L."/>
            <person name="Luo R."/>
            <person name="Xu F."/>
            <person name="Yang P."/>
            <person name="Zhang L."/>
            <person name="Wang X."/>
            <person name="Qi H."/>
            <person name="Xiong Z."/>
            <person name="Que H."/>
            <person name="Xie Y."/>
            <person name="Holland P.W."/>
            <person name="Paps J."/>
            <person name="Zhu Y."/>
            <person name="Wu F."/>
            <person name="Chen Y."/>
            <person name="Wang J."/>
            <person name="Peng C."/>
            <person name="Meng J."/>
            <person name="Yang L."/>
            <person name="Liu J."/>
            <person name="Wen B."/>
            <person name="Zhang N."/>
            <person name="Huang Z."/>
            <person name="Zhu Q."/>
            <person name="Feng Y."/>
            <person name="Mount A."/>
            <person name="Hedgecock D."/>
            <person name="Xu Z."/>
            <person name="Liu Y."/>
            <person name="Domazet-Loso T."/>
            <person name="Du Y."/>
            <person name="Sun X."/>
            <person name="Zhang S."/>
            <person name="Liu B."/>
            <person name="Cheng P."/>
            <person name="Jiang X."/>
            <person name="Li J."/>
            <person name="Fan D."/>
            <person name="Wang W."/>
            <person name="Fu W."/>
            <person name="Wang T."/>
            <person name="Wang B."/>
            <person name="Zhang J."/>
            <person name="Peng Z."/>
            <person name="Li Y."/>
            <person name="Li N."/>
            <person name="Wang J."/>
            <person name="Chen M."/>
            <person name="He Y."/>
            <person name="Tan F."/>
            <person name="Song X."/>
            <person name="Zheng Q."/>
            <person name="Huang R."/>
            <person name="Yang H."/>
            <person name="Du X."/>
            <person name="Chen L."/>
            <person name="Yang M."/>
            <person name="Gaffney P.M."/>
            <person name="Wang S."/>
            <person name="Luo L."/>
            <person name="She Z."/>
            <person name="Ming Y."/>
            <person name="Huang W."/>
            <person name="Zhang S."/>
            <person name="Huang B."/>
            <person name="Zhang Y."/>
            <person name="Qu T."/>
            <person name="Ni P."/>
            <person name="Miao G."/>
            <person name="Wang J."/>
            <person name="Wang Q."/>
            <person name="Steinberg C.E."/>
            <person name="Wang H."/>
            <person name="Li N."/>
            <person name="Qian L."/>
            <person name="Zhang G."/>
            <person name="Li Y."/>
            <person name="Yang H."/>
            <person name="Liu X."/>
            <person name="Wang J."/>
            <person name="Yin Y."/>
            <person name="Wang J."/>
        </authorList>
    </citation>
    <scope>NUCLEOTIDE SEQUENCE [LARGE SCALE GENOMIC DNA]</scope>
    <source>
        <strain evidence="1">05x7-T-G4-1.051#20</strain>
    </source>
</reference>
<dbReference type="AlphaFoldDB" id="K1RLU2"/>
<dbReference type="Gene3D" id="1.20.58.120">
    <property type="entry name" value="BAG domain"/>
    <property type="match status" value="1"/>
</dbReference>
<dbReference type="SMART" id="SM00213">
    <property type="entry name" value="UBQ"/>
    <property type="match status" value="1"/>
</dbReference>
<dbReference type="InParanoid" id="K1RLU2"/>
<dbReference type="EMBL" id="JH815863">
    <property type="protein sequence ID" value="EKC35341.1"/>
    <property type="molecule type" value="Genomic_DNA"/>
</dbReference>